<dbReference type="SUPFAM" id="SSF56784">
    <property type="entry name" value="HAD-like"/>
    <property type="match status" value="1"/>
</dbReference>
<gene>
    <name evidence="3" type="ORF">ASTO00021_LOCUS7859</name>
</gene>
<reference evidence="3" key="1">
    <citation type="submission" date="2021-01" db="EMBL/GenBank/DDBJ databases">
        <authorList>
            <person name="Corre E."/>
            <person name="Pelletier E."/>
            <person name="Niang G."/>
            <person name="Scheremetjew M."/>
            <person name="Finn R."/>
            <person name="Kale V."/>
            <person name="Holt S."/>
            <person name="Cochrane G."/>
            <person name="Meng A."/>
            <person name="Brown T."/>
            <person name="Cohen L."/>
        </authorList>
    </citation>
    <scope>NUCLEOTIDE SEQUENCE</scope>
    <source>
        <strain evidence="3">GSBS06</strain>
    </source>
</reference>
<dbReference type="GO" id="GO:0005524">
    <property type="term" value="F:ATP binding"/>
    <property type="evidence" value="ECO:0007669"/>
    <property type="project" value="InterPro"/>
</dbReference>
<dbReference type="InterPro" id="IPR001757">
    <property type="entry name" value="P_typ_ATPase"/>
</dbReference>
<evidence type="ECO:0000313" key="3">
    <source>
        <dbReference type="EMBL" id="CAE0437602.1"/>
    </source>
</evidence>
<dbReference type="InterPro" id="IPR036412">
    <property type="entry name" value="HAD-like_sf"/>
</dbReference>
<keyword evidence="2" id="KW-0812">Transmembrane</keyword>
<dbReference type="Pfam" id="PF00702">
    <property type="entry name" value="Hydrolase"/>
    <property type="match status" value="1"/>
</dbReference>
<organism evidence="3">
    <name type="scientific">Aplanochytrium stocchinoi</name>
    <dbReference type="NCBI Taxonomy" id="215587"/>
    <lineage>
        <taxon>Eukaryota</taxon>
        <taxon>Sar</taxon>
        <taxon>Stramenopiles</taxon>
        <taxon>Bigyra</taxon>
        <taxon>Labyrinthulomycetes</taxon>
        <taxon>Thraustochytrida</taxon>
        <taxon>Thraustochytriidae</taxon>
        <taxon>Aplanochytrium</taxon>
    </lineage>
</organism>
<dbReference type="PANTHER" id="PTHR48085:SF5">
    <property type="entry name" value="CADMIUM_ZINC-TRANSPORTING ATPASE HMA4-RELATED"/>
    <property type="match status" value="1"/>
</dbReference>
<evidence type="ECO:0008006" key="4">
    <source>
        <dbReference type="Google" id="ProtNLM"/>
    </source>
</evidence>
<dbReference type="EMBL" id="HBIN01010500">
    <property type="protein sequence ID" value="CAE0437602.1"/>
    <property type="molecule type" value="Transcribed_RNA"/>
</dbReference>
<feature type="transmembrane region" description="Helical" evidence="2">
    <location>
        <begin position="472"/>
        <end position="493"/>
    </location>
</feature>
<proteinExistence type="inferred from homology"/>
<keyword evidence="2" id="KW-0472">Membrane</keyword>
<dbReference type="InterPro" id="IPR023214">
    <property type="entry name" value="HAD_sf"/>
</dbReference>
<dbReference type="Gene3D" id="3.40.50.1000">
    <property type="entry name" value="HAD superfamily/HAD-like"/>
    <property type="match status" value="1"/>
</dbReference>
<comment type="similarity">
    <text evidence="1">Belongs to the cation transport ATPase (P-type) (TC 3.A.3) family. Type IB subfamily.</text>
</comment>
<sequence length="526" mass="56904">MGFGVVATRIDTDSLCRDGCCMKPDQVEKESPLECKKGCCPEEKIEPTRKPVAAFEKGCCSADESQHTEQTGIVSMDENKKLSRWILKVDELETQEDANIVLILLRRIDSVVHAEVDLAKKIYTVLTVESVSEESLLDPFHTMGFDVDVKESTIVDPDYKENSNSRTDDIEEGTCSTGSCPDYVKEVSCEASCCASANITTKTPNEEGACNTGCCAADVKEVACGTGCCASDNITTVNSNDDGPCNTGCCTAAVTEVSGETKNSNVDYSEVYIGNKSMATRLGWTDKFGAYLAICDEWETRGFSYCIFGYSDEPIAAFCIGDEIRDEAKEAITKLHELGIEVTMLTGDNAGSAKNVSEIVGIDKFYAGLRPEGKRLHLAELERKVAMVGDGINDALSLASADVSVAMGCMGSAIAIETADVALMEDNLLRLEKAVRLGRVCLRKIKQNVIFSIAFKVAIVAVTFGVPFPNLWLAISADVGAMLLVTLNSMSVLGRKKSSFRGKAKLKKCLESKHIRAEECHVETIV</sequence>
<dbReference type="SUPFAM" id="SSF55008">
    <property type="entry name" value="HMA, heavy metal-associated domain"/>
    <property type="match status" value="1"/>
</dbReference>
<dbReference type="NCBIfam" id="TIGR01494">
    <property type="entry name" value="ATPase_P-type"/>
    <property type="match status" value="1"/>
</dbReference>
<dbReference type="InterPro" id="IPR036163">
    <property type="entry name" value="HMA_dom_sf"/>
</dbReference>
<evidence type="ECO:0000256" key="2">
    <source>
        <dbReference type="SAM" id="Phobius"/>
    </source>
</evidence>
<name>A0A7S3LPS5_9STRA</name>
<dbReference type="GO" id="GO:0016020">
    <property type="term" value="C:membrane"/>
    <property type="evidence" value="ECO:0007669"/>
    <property type="project" value="InterPro"/>
</dbReference>
<dbReference type="GO" id="GO:0016887">
    <property type="term" value="F:ATP hydrolysis activity"/>
    <property type="evidence" value="ECO:0007669"/>
    <property type="project" value="InterPro"/>
</dbReference>
<dbReference type="PANTHER" id="PTHR48085">
    <property type="entry name" value="CADMIUM/ZINC-TRANSPORTING ATPASE HMA2-RELATED"/>
    <property type="match status" value="1"/>
</dbReference>
<dbReference type="InterPro" id="IPR051014">
    <property type="entry name" value="Cation_Transport_ATPase_IB"/>
</dbReference>
<dbReference type="PRINTS" id="PR00119">
    <property type="entry name" value="CATATPASE"/>
</dbReference>
<feature type="transmembrane region" description="Helical" evidence="2">
    <location>
        <begin position="449"/>
        <end position="466"/>
    </location>
</feature>
<protein>
    <recommendedName>
        <fullName evidence="4">HMA domain-containing protein</fullName>
    </recommendedName>
</protein>
<keyword evidence="2" id="KW-1133">Transmembrane helix</keyword>
<dbReference type="GO" id="GO:0022857">
    <property type="term" value="F:transmembrane transporter activity"/>
    <property type="evidence" value="ECO:0007669"/>
    <property type="project" value="TreeGrafter"/>
</dbReference>
<accession>A0A7S3LPS5</accession>
<dbReference type="AlphaFoldDB" id="A0A7S3LPS5"/>
<dbReference type="GO" id="GO:0046872">
    <property type="term" value="F:metal ion binding"/>
    <property type="evidence" value="ECO:0007669"/>
    <property type="project" value="InterPro"/>
</dbReference>
<evidence type="ECO:0000256" key="1">
    <source>
        <dbReference type="ARBA" id="ARBA00006024"/>
    </source>
</evidence>